<protein>
    <submittedName>
        <fullName evidence="2">Uncharacterized protein</fullName>
    </submittedName>
</protein>
<accession>A0A8S1K2R5</accession>
<proteinExistence type="predicted"/>
<evidence type="ECO:0000256" key="1">
    <source>
        <dbReference type="SAM" id="MobiDB-lite"/>
    </source>
</evidence>
<dbReference type="AlphaFoldDB" id="A0A8S1K2R5"/>
<sequence>MQKYEHSPLSTLQSFGDISPVPEDDETEIRTMFTSPLTTNNSKIACSFQFTKRIRKTSQVLELTEKLYSWNSYLTKKFAESETKNFE</sequence>
<dbReference type="OMA" id="TEIRTMF"/>
<dbReference type="Proteomes" id="UP000688137">
    <property type="component" value="Unassembled WGS sequence"/>
</dbReference>
<reference evidence="2" key="1">
    <citation type="submission" date="2021-01" db="EMBL/GenBank/DDBJ databases">
        <authorList>
            <consortium name="Genoscope - CEA"/>
            <person name="William W."/>
        </authorList>
    </citation>
    <scope>NUCLEOTIDE SEQUENCE</scope>
</reference>
<evidence type="ECO:0000313" key="2">
    <source>
        <dbReference type="EMBL" id="CAD8049549.1"/>
    </source>
</evidence>
<evidence type="ECO:0000313" key="3">
    <source>
        <dbReference type="Proteomes" id="UP000688137"/>
    </source>
</evidence>
<comment type="caution">
    <text evidence="2">The sequence shown here is derived from an EMBL/GenBank/DDBJ whole genome shotgun (WGS) entry which is preliminary data.</text>
</comment>
<keyword evidence="3" id="KW-1185">Reference proteome</keyword>
<name>A0A8S1K2R5_PARPR</name>
<feature type="region of interest" description="Disordered" evidence="1">
    <location>
        <begin position="1"/>
        <end position="25"/>
    </location>
</feature>
<organism evidence="2 3">
    <name type="scientific">Paramecium primaurelia</name>
    <dbReference type="NCBI Taxonomy" id="5886"/>
    <lineage>
        <taxon>Eukaryota</taxon>
        <taxon>Sar</taxon>
        <taxon>Alveolata</taxon>
        <taxon>Ciliophora</taxon>
        <taxon>Intramacronucleata</taxon>
        <taxon>Oligohymenophorea</taxon>
        <taxon>Peniculida</taxon>
        <taxon>Parameciidae</taxon>
        <taxon>Paramecium</taxon>
    </lineage>
</organism>
<gene>
    <name evidence="2" type="ORF">PPRIM_AZ9-3.1.T0140045</name>
</gene>
<dbReference type="EMBL" id="CAJJDM010000011">
    <property type="protein sequence ID" value="CAD8049549.1"/>
    <property type="molecule type" value="Genomic_DNA"/>
</dbReference>